<evidence type="ECO:0000256" key="2">
    <source>
        <dbReference type="ARBA" id="ARBA00022448"/>
    </source>
</evidence>
<feature type="transmembrane region" description="Helical" evidence="10">
    <location>
        <begin position="590"/>
        <end position="610"/>
    </location>
</feature>
<keyword evidence="4 10" id="KW-0812">Transmembrane</keyword>
<evidence type="ECO:0000256" key="4">
    <source>
        <dbReference type="ARBA" id="ARBA00022692"/>
    </source>
</evidence>
<keyword evidence="5" id="KW-0630">Potassium</keyword>
<keyword evidence="7" id="KW-0406">Ion transport</keyword>
<feature type="transmembrane region" description="Helical" evidence="10">
    <location>
        <begin position="512"/>
        <end position="529"/>
    </location>
</feature>
<feature type="transmembrane region" description="Helical" evidence="10">
    <location>
        <begin position="351"/>
        <end position="370"/>
    </location>
</feature>
<dbReference type="EMBL" id="BAUL01000063">
    <property type="protein sequence ID" value="GAD93686.1"/>
    <property type="molecule type" value="Genomic_DNA"/>
</dbReference>
<evidence type="ECO:0008006" key="13">
    <source>
        <dbReference type="Google" id="ProtNLM"/>
    </source>
</evidence>
<evidence type="ECO:0000256" key="1">
    <source>
        <dbReference type="ARBA" id="ARBA00004141"/>
    </source>
</evidence>
<dbReference type="HOGENOM" id="CLU_005947_4_1_1"/>
<dbReference type="PANTHER" id="PTHR31064">
    <property type="entry name" value="POTASSIUM TRANSPORT PROTEIN DDB_G0292412-RELATED"/>
    <property type="match status" value="1"/>
</dbReference>
<proteinExistence type="predicted"/>
<dbReference type="OrthoDB" id="9999863at2759"/>
<dbReference type="NCBIfam" id="TIGR00934">
    <property type="entry name" value="2a38euk"/>
    <property type="match status" value="1"/>
</dbReference>
<evidence type="ECO:0000256" key="6">
    <source>
        <dbReference type="ARBA" id="ARBA00022989"/>
    </source>
</evidence>
<dbReference type="GO" id="GO:0030007">
    <property type="term" value="P:intracellular potassium ion homeostasis"/>
    <property type="evidence" value="ECO:0007669"/>
    <property type="project" value="TreeGrafter"/>
</dbReference>
<keyword evidence="3" id="KW-0633">Potassium transport</keyword>
<sequence length="918" mass="103931">MVQMSWKAIRPYLPRARFLTLHYVYFISMSLLASLIFWGASTPSRSVSYIDSLFVTTSAMTVTGLTSLNLSTLNTFQQILLYLLNMCGSAITVSIAVVLVRKQAFEKRFSDIVAEQRRRRRELRRRTKIRRATPLQEAPSGQIIVGSMNTATDHPHVENKTASWQSPVDLLRGRLRLRFGRKDADSMDEKTKQLSVSETAVGGEPLSTCQQEKQNNPSVRNSPHVTFSNDVRRPSREHPQEPSHQSLAPVYSNTTDPLNSLHNVEDGSTLEDEDDLHLRFLGSLGRNSTFYNLDDDERDKLGGVEYRAIQMLLYIVPLYFIIWQFIGGLAVGAYLSRNRTGVVKTYSQNPWWAGFFLATGAFTNSGMSLIDAGMTPFQTSKFLLLTLSLLMLAGNTCYPIFLRWSLRAIQWMLPDTDYGRYYRETLQFLFDHPRRCYTTLFQSKETWWLFASVVGMNALDWILFEILNYDNPVVDSIPLGSRILDGLFQSLAVRTTGFSIISISSLQIGLQLVYVVMMYISVYPVVITMRNSNVYEERSLGIYDEDTADMQEQEEEAGVTGTPNSSTSQLPTFRASGRMYFIRQQLRAQLAYDMWWMVLAAIIICIIEAGNFKRDPITFSAFNIIFETVSGYGCVGLSTGLPDQPYSFSGAWHTLSKLIMCAVMLRGRHRDLPVAIDRAILLPGEHLSRAEEEDAKIRMQNTLTRPSLLISIIAIALTDFADKVRFQIYELRAQMSSKATTKHTQAAAKGAEIKRLQEEALRKLPLNTLYTALYIRNDPPIPNDFHWAFYFHTSPRGGTEYQVKGVGDGWIADHVSVGGIFKSNFLCVLIQITTVPQTAHAQVDQILRSYDEHLNSIPNITCRVWLLNMAQLLTQEGLLNCENIEALQQECFGIGNQYMWEAAMAQQPRPVVKSSVCS</sequence>
<evidence type="ECO:0000256" key="3">
    <source>
        <dbReference type="ARBA" id="ARBA00022538"/>
    </source>
</evidence>
<evidence type="ECO:0000256" key="7">
    <source>
        <dbReference type="ARBA" id="ARBA00023065"/>
    </source>
</evidence>
<accession>V5FVD9</accession>
<keyword evidence="8 10" id="KW-0472">Membrane</keyword>
<evidence type="ECO:0000256" key="10">
    <source>
        <dbReference type="SAM" id="Phobius"/>
    </source>
</evidence>
<feature type="compositionally biased region" description="Basic and acidic residues" evidence="9">
    <location>
        <begin position="230"/>
        <end position="241"/>
    </location>
</feature>
<dbReference type="InParanoid" id="V5FVD9"/>
<feature type="region of interest" description="Disordered" evidence="9">
    <location>
        <begin position="182"/>
        <end position="258"/>
    </location>
</feature>
<evidence type="ECO:0000256" key="5">
    <source>
        <dbReference type="ARBA" id="ARBA00022958"/>
    </source>
</evidence>
<feature type="transmembrane region" description="Helical" evidence="10">
    <location>
        <begin position="311"/>
        <end position="331"/>
    </location>
</feature>
<dbReference type="InterPro" id="IPR003445">
    <property type="entry name" value="Cat_transpt"/>
</dbReference>
<dbReference type="InterPro" id="IPR051143">
    <property type="entry name" value="TrkH_K-transport"/>
</dbReference>
<name>V5FVD9_BYSSN</name>
<evidence type="ECO:0000313" key="11">
    <source>
        <dbReference type="EMBL" id="GAD93686.1"/>
    </source>
</evidence>
<dbReference type="GO" id="GO:0005886">
    <property type="term" value="C:plasma membrane"/>
    <property type="evidence" value="ECO:0007669"/>
    <property type="project" value="TreeGrafter"/>
</dbReference>
<dbReference type="AlphaFoldDB" id="V5FVD9"/>
<reference evidence="12" key="1">
    <citation type="journal article" date="2014" name="Genome Announc.">
        <title>Draft genome sequence of the formaldehyde-resistant fungus Byssochlamys spectabilis No. 5 (anamorph Paecilomyces variotii No. 5) (NBRC109023).</title>
        <authorList>
            <person name="Oka T."/>
            <person name="Ekino K."/>
            <person name="Fukuda K."/>
            <person name="Nomura Y."/>
        </authorList>
    </citation>
    <scope>NUCLEOTIDE SEQUENCE [LARGE SCALE GENOMIC DNA]</scope>
    <source>
        <strain evidence="12">No. 5 / NBRC 109023</strain>
    </source>
</reference>
<evidence type="ECO:0000256" key="8">
    <source>
        <dbReference type="ARBA" id="ARBA00023136"/>
    </source>
</evidence>
<feature type="compositionally biased region" description="Polar residues" evidence="9">
    <location>
        <begin position="207"/>
        <end position="229"/>
    </location>
</feature>
<keyword evidence="12" id="KW-1185">Reference proteome</keyword>
<dbReference type="Pfam" id="PF02386">
    <property type="entry name" value="TrkH"/>
    <property type="match status" value="1"/>
</dbReference>
<comment type="caution">
    <text evidence="11">The sequence shown here is derived from an EMBL/GenBank/DDBJ whole genome shotgun (WGS) entry which is preliminary data.</text>
</comment>
<keyword evidence="2" id="KW-0813">Transport</keyword>
<feature type="transmembrane region" description="Helical" evidence="10">
    <location>
        <begin position="382"/>
        <end position="402"/>
    </location>
</feature>
<dbReference type="eggNOG" id="KOG1341">
    <property type="taxonomic scope" value="Eukaryota"/>
</dbReference>
<dbReference type="GO" id="GO:1990573">
    <property type="term" value="P:potassium ion import across plasma membrane"/>
    <property type="evidence" value="ECO:0007669"/>
    <property type="project" value="TreeGrafter"/>
</dbReference>
<dbReference type="Proteomes" id="UP000018001">
    <property type="component" value="Unassembled WGS sequence"/>
</dbReference>
<evidence type="ECO:0000256" key="9">
    <source>
        <dbReference type="SAM" id="MobiDB-lite"/>
    </source>
</evidence>
<keyword evidence="6 10" id="KW-1133">Transmembrane helix</keyword>
<dbReference type="GO" id="GO:0140107">
    <property type="term" value="F:high-affinity potassium ion transmembrane transporter activity"/>
    <property type="evidence" value="ECO:0007669"/>
    <property type="project" value="TreeGrafter"/>
</dbReference>
<gene>
    <name evidence="11" type="ORF">PVAR5_2300</name>
</gene>
<feature type="transmembrane region" description="Helical" evidence="10">
    <location>
        <begin position="20"/>
        <end position="40"/>
    </location>
</feature>
<feature type="transmembrane region" description="Helical" evidence="10">
    <location>
        <begin position="79"/>
        <end position="100"/>
    </location>
</feature>
<comment type="subcellular location">
    <subcellularLocation>
        <location evidence="1">Membrane</location>
        <topology evidence="1">Multi-pass membrane protein</topology>
    </subcellularLocation>
</comment>
<feature type="compositionally biased region" description="Basic and acidic residues" evidence="9">
    <location>
        <begin position="182"/>
        <end position="192"/>
    </location>
</feature>
<evidence type="ECO:0000313" key="12">
    <source>
        <dbReference type="Proteomes" id="UP000018001"/>
    </source>
</evidence>
<feature type="compositionally biased region" description="Polar residues" evidence="9">
    <location>
        <begin position="242"/>
        <end position="258"/>
    </location>
</feature>
<protein>
    <recommendedName>
        <fullName evidence="13">Potassium transport protein</fullName>
    </recommendedName>
</protein>
<dbReference type="PANTHER" id="PTHR31064:SF37">
    <property type="entry name" value="TRANSPORTER, PUTATIVE (EUROFUNG)-RELATED"/>
    <property type="match status" value="1"/>
</dbReference>
<dbReference type="InterPro" id="IPR004773">
    <property type="entry name" value="K/Na_transp_Trk1/HKT1"/>
</dbReference>
<organism evidence="11 12">
    <name type="scientific">Byssochlamys spectabilis (strain No. 5 / NBRC 109023)</name>
    <name type="common">Paecilomyces variotii</name>
    <dbReference type="NCBI Taxonomy" id="1356009"/>
    <lineage>
        <taxon>Eukaryota</taxon>
        <taxon>Fungi</taxon>
        <taxon>Dikarya</taxon>
        <taxon>Ascomycota</taxon>
        <taxon>Pezizomycotina</taxon>
        <taxon>Eurotiomycetes</taxon>
        <taxon>Eurotiomycetidae</taxon>
        <taxon>Eurotiales</taxon>
        <taxon>Thermoascaceae</taxon>
        <taxon>Paecilomyces</taxon>
    </lineage>
</organism>